<dbReference type="PANTHER" id="PTHR12318">
    <property type="entry name" value="TESTOSTERONE-REGULATED PROTEIN RP2"/>
    <property type="match status" value="1"/>
</dbReference>
<gene>
    <name evidence="8" type="primary">NUDT19</name>
    <name evidence="8" type="ORF">A0J61_02729</name>
</gene>
<comment type="cofactor">
    <cofactor evidence="2">
        <name>Mg(2+)</name>
        <dbReference type="ChEBI" id="CHEBI:18420"/>
    </cofactor>
</comment>
<accession>A0A1C7NJD6</accession>
<keyword evidence="6" id="KW-0464">Manganese</keyword>
<dbReference type="EMBL" id="LUGH01000107">
    <property type="protein sequence ID" value="OBZ89211.1"/>
    <property type="molecule type" value="Genomic_DNA"/>
</dbReference>
<reference evidence="8 9" key="1">
    <citation type="submission" date="2016-03" db="EMBL/GenBank/DDBJ databases">
        <title>Choanephora cucurbitarum.</title>
        <authorList>
            <person name="Min B."/>
            <person name="Park H."/>
            <person name="Park J.-H."/>
            <person name="Shin H.-D."/>
            <person name="Choi I.-G."/>
        </authorList>
    </citation>
    <scope>NUCLEOTIDE SEQUENCE [LARGE SCALE GENOMIC DNA]</scope>
    <source>
        <strain evidence="8 9">KUS-F28377</strain>
    </source>
</reference>
<keyword evidence="4" id="KW-0378">Hydrolase</keyword>
<comment type="caution">
    <text evidence="8">The sequence shown here is derived from an EMBL/GenBank/DDBJ whole genome shotgun (WGS) entry which is preliminary data.</text>
</comment>
<organism evidence="8 9">
    <name type="scientific">Choanephora cucurbitarum</name>
    <dbReference type="NCBI Taxonomy" id="101091"/>
    <lineage>
        <taxon>Eukaryota</taxon>
        <taxon>Fungi</taxon>
        <taxon>Fungi incertae sedis</taxon>
        <taxon>Mucoromycota</taxon>
        <taxon>Mucoromycotina</taxon>
        <taxon>Mucoromycetes</taxon>
        <taxon>Mucorales</taxon>
        <taxon>Mucorineae</taxon>
        <taxon>Choanephoraceae</taxon>
        <taxon>Choanephoroideae</taxon>
        <taxon>Choanephora</taxon>
    </lineage>
</organism>
<dbReference type="InterPro" id="IPR039121">
    <property type="entry name" value="NUDT19"/>
</dbReference>
<sequence length="317" mass="36537">MTLLKRSFSGMDKALIRPSASLIVAAPIPKDRIGNGSNYRILMMKRNAKSSFVHAHVYPGGIVDKADHFSLWTHLGHEDGHLLTSKICAIRETFEESGLLLTTPPLTTVNLDEWKQRIHQDASQFRVLCDTFHVRPAVERLIPFSNWITPITEKKRYNTLFFLTVLEAFGSRREQERALSSVVADGKETVLFEWLQPEEALEKHREGEIVMIPPQWYSLSLMKQVPDYRQLATEAGIGSFRTRSNQIIKILPQAQLWSDKEGYDRFLAYPGDEHYQSSEYTSKTGDRHRLYFKGRMEQFYLEKNIDVVNIIHPISSL</sequence>
<feature type="domain" description="Nudix hydrolase" evidence="7">
    <location>
        <begin position="15"/>
        <end position="223"/>
    </location>
</feature>
<keyword evidence="9" id="KW-1185">Reference proteome</keyword>
<evidence type="ECO:0000256" key="2">
    <source>
        <dbReference type="ARBA" id="ARBA00001946"/>
    </source>
</evidence>
<evidence type="ECO:0000256" key="4">
    <source>
        <dbReference type="ARBA" id="ARBA00022801"/>
    </source>
</evidence>
<evidence type="ECO:0000256" key="6">
    <source>
        <dbReference type="ARBA" id="ARBA00023211"/>
    </source>
</evidence>
<proteinExistence type="predicted"/>
<comment type="cofactor">
    <cofactor evidence="1">
        <name>Mn(2+)</name>
        <dbReference type="ChEBI" id="CHEBI:29035"/>
    </cofactor>
</comment>
<dbReference type="PANTHER" id="PTHR12318:SF0">
    <property type="entry name" value="ACYL-COENZYME A DIPHOSPHATASE NUDT19"/>
    <property type="match status" value="1"/>
</dbReference>
<protein>
    <submittedName>
        <fullName evidence="8">Nucleoside diphosphate-linked moiety X motif 19, mitochondrial</fullName>
    </submittedName>
</protein>
<dbReference type="GO" id="GO:0005739">
    <property type="term" value="C:mitochondrion"/>
    <property type="evidence" value="ECO:0007669"/>
    <property type="project" value="TreeGrafter"/>
</dbReference>
<dbReference type="SUPFAM" id="SSF55811">
    <property type="entry name" value="Nudix"/>
    <property type="match status" value="1"/>
</dbReference>
<evidence type="ECO:0000256" key="3">
    <source>
        <dbReference type="ARBA" id="ARBA00022723"/>
    </source>
</evidence>
<evidence type="ECO:0000256" key="1">
    <source>
        <dbReference type="ARBA" id="ARBA00001936"/>
    </source>
</evidence>
<keyword evidence="3" id="KW-0479">Metal-binding</keyword>
<dbReference type="AlphaFoldDB" id="A0A1C7NJD6"/>
<dbReference type="InParanoid" id="A0A1C7NJD6"/>
<evidence type="ECO:0000256" key="5">
    <source>
        <dbReference type="ARBA" id="ARBA00022842"/>
    </source>
</evidence>
<dbReference type="Gene3D" id="3.90.79.10">
    <property type="entry name" value="Nucleoside Triphosphate Pyrophosphohydrolase"/>
    <property type="match status" value="1"/>
</dbReference>
<evidence type="ECO:0000313" key="8">
    <source>
        <dbReference type="EMBL" id="OBZ89211.1"/>
    </source>
</evidence>
<evidence type="ECO:0000259" key="7">
    <source>
        <dbReference type="PROSITE" id="PS51462"/>
    </source>
</evidence>
<dbReference type="InterPro" id="IPR000086">
    <property type="entry name" value="NUDIX_hydrolase_dom"/>
</dbReference>
<dbReference type="PROSITE" id="PS51462">
    <property type="entry name" value="NUDIX"/>
    <property type="match status" value="1"/>
</dbReference>
<dbReference type="Proteomes" id="UP000093000">
    <property type="component" value="Unassembled WGS sequence"/>
</dbReference>
<name>A0A1C7NJD6_9FUNG</name>
<dbReference type="OrthoDB" id="1695362at2759"/>
<dbReference type="GO" id="GO:0016818">
    <property type="term" value="F:hydrolase activity, acting on acid anhydrides, in phosphorus-containing anhydrides"/>
    <property type="evidence" value="ECO:0007669"/>
    <property type="project" value="InterPro"/>
</dbReference>
<dbReference type="CDD" id="cd18870">
    <property type="entry name" value="NUDIX_AcylCoAdiphos_Nudt19"/>
    <property type="match status" value="1"/>
</dbReference>
<evidence type="ECO:0000313" key="9">
    <source>
        <dbReference type="Proteomes" id="UP000093000"/>
    </source>
</evidence>
<dbReference type="InterPro" id="IPR015797">
    <property type="entry name" value="NUDIX_hydrolase-like_dom_sf"/>
</dbReference>
<dbReference type="STRING" id="101091.A0A1C7NJD6"/>
<dbReference type="GO" id="GO:0046872">
    <property type="term" value="F:metal ion binding"/>
    <property type="evidence" value="ECO:0007669"/>
    <property type="project" value="UniProtKB-KW"/>
</dbReference>
<keyword evidence="5" id="KW-0460">Magnesium</keyword>